<dbReference type="FunFam" id="3.30.565.10:FF:000017">
    <property type="entry name" value="PMS1 homolog 1, mismatch repair system component"/>
    <property type="match status" value="1"/>
</dbReference>
<dbReference type="GO" id="GO:0016887">
    <property type="term" value="F:ATP hydrolysis activity"/>
    <property type="evidence" value="ECO:0007669"/>
    <property type="project" value="InterPro"/>
</dbReference>
<dbReference type="InterPro" id="IPR013507">
    <property type="entry name" value="DNA_mismatch_S5_2-like"/>
</dbReference>
<feature type="compositionally biased region" description="Basic and acidic residues" evidence="3">
    <location>
        <begin position="428"/>
        <end position="439"/>
    </location>
</feature>
<dbReference type="PANTHER" id="PTHR10073:SF41">
    <property type="entry name" value="MISMATCH REPAIR PROTEIN, PUTATIVE (AFU_ORTHOLOGUE AFUA_8G05820)-RELATED"/>
    <property type="match status" value="1"/>
</dbReference>
<accession>A0AAN6U9D2</accession>
<dbReference type="InterPro" id="IPR020568">
    <property type="entry name" value="Ribosomal_Su5_D2-typ_SF"/>
</dbReference>
<dbReference type="InterPro" id="IPR014721">
    <property type="entry name" value="Ribsml_uS5_D2-typ_fold_subgr"/>
</dbReference>
<dbReference type="Pfam" id="PF01119">
    <property type="entry name" value="DNA_mis_repair"/>
    <property type="match status" value="1"/>
</dbReference>
<proteinExistence type="inferred from homology"/>
<feature type="region of interest" description="Disordered" evidence="3">
    <location>
        <begin position="235"/>
        <end position="268"/>
    </location>
</feature>
<protein>
    <recommendedName>
        <fullName evidence="4">DNA mismatch repair protein S5 domain-containing protein</fullName>
    </recommendedName>
</protein>
<keyword evidence="2" id="KW-0227">DNA damage</keyword>
<feature type="domain" description="DNA mismatch repair protein S5" evidence="4">
    <location>
        <begin position="216"/>
        <end position="363"/>
    </location>
</feature>
<feature type="compositionally biased region" description="Polar residues" evidence="3">
    <location>
        <begin position="537"/>
        <end position="558"/>
    </location>
</feature>
<dbReference type="InterPro" id="IPR038973">
    <property type="entry name" value="MutL/Mlh/Pms-like"/>
</dbReference>
<evidence type="ECO:0000313" key="6">
    <source>
        <dbReference type="Proteomes" id="UP001302602"/>
    </source>
</evidence>
<evidence type="ECO:0000256" key="3">
    <source>
        <dbReference type="SAM" id="MobiDB-lite"/>
    </source>
</evidence>
<dbReference type="Gene3D" id="3.30.230.10">
    <property type="match status" value="1"/>
</dbReference>
<dbReference type="SMART" id="SM01340">
    <property type="entry name" value="DNA_mis_repair"/>
    <property type="match status" value="1"/>
</dbReference>
<dbReference type="PANTHER" id="PTHR10073">
    <property type="entry name" value="DNA MISMATCH REPAIR PROTEIN MLH, PMS, MUTL"/>
    <property type="match status" value="1"/>
</dbReference>
<sequence>MPISALPEGTVRRLGSTLAITSAVLLLKELLDNAIDAGATSVDVLVSSNTVDKIEVRDNGHGINPTDFDCLGRPGHTSKLRSFDELGTLGGATLGFRGAALASANALADISITTRVSTEHVATVVSLAKGGGVGAQRRVGAPIGTTVSVTGLFSHLPVRLQLAVKEAPRSLVKIKGLLQSYALTRPGLRLRLTVLKAPNLSWSYAPAPNVGVKEAAMQLFGAELAAQCTFRTFPSDKTPDNTGLSRSQPNLQHSAEQGPTFEALLPNPEAGPQKLAKGGFLSVDSRPISSTRGTGKRLLFIFKKHLGDHFTRARPGETLRDPFIVLNIRCPPGSYDVNVEPAKEDILFKEEQRVTDLFESFLSVFYTAPERRDSRQPRITAVQRDDEMPIEAAPELPVRPSAPQVSTPAWRIDMFSGVDAVSDNDNDGNDRYQERISERNEDDMFPTPEKDRLEDDSEAPSREGLNPWSIAKLTSRNPRTEPRPERTAQENHHETQSQPPERGVPEFTAASSLLTQEPHAREQLQSRHTRQGRREIASSTGGSLSFTQEPHSRAQCTRQGRGGNPASTGRRLQDILGNLSNRANSGSSWSSNRQTQSRRSLGMHSPPTSSPHEHEHDGGGPRDQSRPRRVSGPRGLVQSQISFDRNNHRHPRHNDADTDLAEQVLGTPRSARRTRASASTHHEVTDQTTTASTLLDPKHQRATLQPLPSLWPHNDGGASERQTYNPSDEQIRGENAQSGLSTDDPREHLIKLQRLAAQNSNKKPKRLKTEQLPLETVPRGFQTCILTLTVPVDTHALVRLISDEKHFDAWLVDGKLRDAFKNGTSPEDTAALVRPLLVRFRPGTTATA</sequence>
<feature type="region of interest" description="Disordered" evidence="3">
    <location>
        <begin position="418"/>
        <end position="744"/>
    </location>
</feature>
<evidence type="ECO:0000313" key="5">
    <source>
        <dbReference type="EMBL" id="KAK4128306.1"/>
    </source>
</evidence>
<reference evidence="5" key="2">
    <citation type="submission" date="2023-05" db="EMBL/GenBank/DDBJ databases">
        <authorList>
            <consortium name="Lawrence Berkeley National Laboratory"/>
            <person name="Steindorff A."/>
            <person name="Hensen N."/>
            <person name="Bonometti L."/>
            <person name="Westerberg I."/>
            <person name="Brannstrom I.O."/>
            <person name="Guillou S."/>
            <person name="Cros-Aarteil S."/>
            <person name="Calhoun S."/>
            <person name="Haridas S."/>
            <person name="Kuo A."/>
            <person name="Mondo S."/>
            <person name="Pangilinan J."/>
            <person name="Riley R."/>
            <person name="Labutti K."/>
            <person name="Andreopoulos B."/>
            <person name="Lipzen A."/>
            <person name="Chen C."/>
            <person name="Yanf M."/>
            <person name="Daum C."/>
            <person name="Ng V."/>
            <person name="Clum A."/>
            <person name="Ohm R."/>
            <person name="Martin F."/>
            <person name="Silar P."/>
            <person name="Natvig D."/>
            <person name="Lalanne C."/>
            <person name="Gautier V."/>
            <person name="Ament-Velasquez S.L."/>
            <person name="Kruys A."/>
            <person name="Hutchinson M.I."/>
            <person name="Powell A.J."/>
            <person name="Barry K."/>
            <person name="Miller A.N."/>
            <person name="Grigoriev I.V."/>
            <person name="Debuchy R."/>
            <person name="Gladieux P."/>
            <person name="Thoren M.H."/>
            <person name="Johannesson H."/>
        </authorList>
    </citation>
    <scope>NUCLEOTIDE SEQUENCE</scope>
    <source>
        <strain evidence="5">CBS 731.68</strain>
    </source>
</reference>
<name>A0AAN6U9D2_9PEZI</name>
<dbReference type="RefSeq" id="XP_062652077.1">
    <property type="nucleotide sequence ID" value="XM_062790885.1"/>
</dbReference>
<feature type="compositionally biased region" description="Polar residues" evidence="3">
    <location>
        <begin position="240"/>
        <end position="257"/>
    </location>
</feature>
<dbReference type="GO" id="GO:0005524">
    <property type="term" value="F:ATP binding"/>
    <property type="evidence" value="ECO:0007669"/>
    <property type="project" value="InterPro"/>
</dbReference>
<dbReference type="GO" id="GO:0032389">
    <property type="term" value="C:MutLalpha complex"/>
    <property type="evidence" value="ECO:0007669"/>
    <property type="project" value="TreeGrafter"/>
</dbReference>
<dbReference type="InterPro" id="IPR002099">
    <property type="entry name" value="MutL/Mlh/PMS"/>
</dbReference>
<comment type="caution">
    <text evidence="5">The sequence shown here is derived from an EMBL/GenBank/DDBJ whole genome shotgun (WGS) entry which is preliminary data.</text>
</comment>
<evidence type="ECO:0000256" key="2">
    <source>
        <dbReference type="ARBA" id="ARBA00022763"/>
    </source>
</evidence>
<dbReference type="GeneID" id="87827654"/>
<dbReference type="Gene3D" id="3.30.565.10">
    <property type="entry name" value="Histidine kinase-like ATPase, C-terminal domain"/>
    <property type="match status" value="1"/>
</dbReference>
<dbReference type="Proteomes" id="UP001302602">
    <property type="component" value="Unassembled WGS sequence"/>
</dbReference>
<keyword evidence="6" id="KW-1185">Reference proteome</keyword>
<reference evidence="5" key="1">
    <citation type="journal article" date="2023" name="Mol. Phylogenet. Evol.">
        <title>Genome-scale phylogeny and comparative genomics of the fungal order Sordariales.</title>
        <authorList>
            <person name="Hensen N."/>
            <person name="Bonometti L."/>
            <person name="Westerberg I."/>
            <person name="Brannstrom I.O."/>
            <person name="Guillou S."/>
            <person name="Cros-Aarteil S."/>
            <person name="Calhoun S."/>
            <person name="Haridas S."/>
            <person name="Kuo A."/>
            <person name="Mondo S."/>
            <person name="Pangilinan J."/>
            <person name="Riley R."/>
            <person name="LaButti K."/>
            <person name="Andreopoulos B."/>
            <person name="Lipzen A."/>
            <person name="Chen C."/>
            <person name="Yan M."/>
            <person name="Daum C."/>
            <person name="Ng V."/>
            <person name="Clum A."/>
            <person name="Steindorff A."/>
            <person name="Ohm R.A."/>
            <person name="Martin F."/>
            <person name="Silar P."/>
            <person name="Natvig D.O."/>
            <person name="Lalanne C."/>
            <person name="Gautier V."/>
            <person name="Ament-Velasquez S.L."/>
            <person name="Kruys A."/>
            <person name="Hutchinson M.I."/>
            <person name="Powell A.J."/>
            <person name="Barry K."/>
            <person name="Miller A.N."/>
            <person name="Grigoriev I.V."/>
            <person name="Debuchy R."/>
            <person name="Gladieux P."/>
            <person name="Hiltunen Thoren M."/>
            <person name="Johannesson H."/>
        </authorList>
    </citation>
    <scope>NUCLEOTIDE SEQUENCE</scope>
    <source>
        <strain evidence="5">CBS 731.68</strain>
    </source>
</reference>
<dbReference type="InterPro" id="IPR036890">
    <property type="entry name" value="HATPase_C_sf"/>
</dbReference>
<evidence type="ECO:0000259" key="4">
    <source>
        <dbReference type="SMART" id="SM01340"/>
    </source>
</evidence>
<evidence type="ECO:0000256" key="1">
    <source>
        <dbReference type="ARBA" id="ARBA00006082"/>
    </source>
</evidence>
<feature type="compositionally biased region" description="Low complexity" evidence="3">
    <location>
        <begin position="580"/>
        <end position="600"/>
    </location>
</feature>
<comment type="similarity">
    <text evidence="1">Belongs to the DNA mismatch repair MutL/HexB family.</text>
</comment>
<organism evidence="5 6">
    <name type="scientific">Parathielavia appendiculata</name>
    <dbReference type="NCBI Taxonomy" id="2587402"/>
    <lineage>
        <taxon>Eukaryota</taxon>
        <taxon>Fungi</taxon>
        <taxon>Dikarya</taxon>
        <taxon>Ascomycota</taxon>
        <taxon>Pezizomycotina</taxon>
        <taxon>Sordariomycetes</taxon>
        <taxon>Sordariomycetidae</taxon>
        <taxon>Sordariales</taxon>
        <taxon>Chaetomiaceae</taxon>
        <taxon>Parathielavia</taxon>
    </lineage>
</organism>
<dbReference type="GO" id="GO:0030983">
    <property type="term" value="F:mismatched DNA binding"/>
    <property type="evidence" value="ECO:0007669"/>
    <property type="project" value="InterPro"/>
</dbReference>
<gene>
    <name evidence="5" type="ORF">N657DRAFT_629433</name>
</gene>
<dbReference type="GO" id="GO:0140664">
    <property type="term" value="F:ATP-dependent DNA damage sensor activity"/>
    <property type="evidence" value="ECO:0007669"/>
    <property type="project" value="InterPro"/>
</dbReference>
<dbReference type="Pfam" id="PF13589">
    <property type="entry name" value="HATPase_c_3"/>
    <property type="match status" value="1"/>
</dbReference>
<dbReference type="SUPFAM" id="SSF54211">
    <property type="entry name" value="Ribosomal protein S5 domain 2-like"/>
    <property type="match status" value="1"/>
</dbReference>
<dbReference type="SUPFAM" id="SSF55874">
    <property type="entry name" value="ATPase domain of HSP90 chaperone/DNA topoisomerase II/histidine kinase"/>
    <property type="match status" value="1"/>
</dbReference>
<dbReference type="GO" id="GO:0061982">
    <property type="term" value="P:meiosis I cell cycle process"/>
    <property type="evidence" value="ECO:0007669"/>
    <property type="project" value="UniProtKB-ARBA"/>
</dbReference>
<dbReference type="AlphaFoldDB" id="A0AAN6U9D2"/>
<feature type="compositionally biased region" description="Basic and acidic residues" evidence="3">
    <location>
        <begin position="611"/>
        <end position="626"/>
    </location>
</feature>
<feature type="region of interest" description="Disordered" evidence="3">
    <location>
        <begin position="373"/>
        <end position="405"/>
    </location>
</feature>
<dbReference type="NCBIfam" id="TIGR00585">
    <property type="entry name" value="mutl"/>
    <property type="match status" value="1"/>
</dbReference>
<dbReference type="EMBL" id="MU853223">
    <property type="protein sequence ID" value="KAK4128306.1"/>
    <property type="molecule type" value="Genomic_DNA"/>
</dbReference>
<feature type="compositionally biased region" description="Basic and acidic residues" evidence="3">
    <location>
        <begin position="478"/>
        <end position="495"/>
    </location>
</feature>
<dbReference type="GO" id="GO:0006298">
    <property type="term" value="P:mismatch repair"/>
    <property type="evidence" value="ECO:0007669"/>
    <property type="project" value="InterPro"/>
</dbReference>